<protein>
    <submittedName>
        <fullName evidence="2">General transcription factor II-I repeat domain-containing protein 2-like</fullName>
    </submittedName>
</protein>
<dbReference type="PANTHER" id="PTHR45913:SF5">
    <property type="entry name" value="GENERAL TRANSCRIPTION FACTOR II-I REPEAT DOMAIN-CONTAINING PROTEIN 2A-LIKE PROTEIN"/>
    <property type="match status" value="1"/>
</dbReference>
<sequence length="222" mass="26278">MDESMDRSDTAQLKIFIRDVDNEFNITEELAYLQSLKGKTTEQIIYNEFSEGLKNLKAPTSKLCNITTDGAPNMDVLCKAAIDITHVLNVVSKLINTIRSRGLVHRQFQEFMIEVDADYSDLLYHTKVRWLSCGYAFERVWNLKEEIQDFLKNKTDKWSDFQIFEDKDWRTDFAFFTDLLEHYNKLNKKLQRKNQFIDETWGCLKSFKTQLFLFYNCIAKND</sequence>
<organism evidence="1 2">
    <name type="scientific">Sipha flava</name>
    <name type="common">yellow sugarcane aphid</name>
    <dbReference type="NCBI Taxonomy" id="143950"/>
    <lineage>
        <taxon>Eukaryota</taxon>
        <taxon>Metazoa</taxon>
        <taxon>Ecdysozoa</taxon>
        <taxon>Arthropoda</taxon>
        <taxon>Hexapoda</taxon>
        <taxon>Insecta</taxon>
        <taxon>Pterygota</taxon>
        <taxon>Neoptera</taxon>
        <taxon>Paraneoptera</taxon>
        <taxon>Hemiptera</taxon>
        <taxon>Sternorrhyncha</taxon>
        <taxon>Aphidomorpha</taxon>
        <taxon>Aphidoidea</taxon>
        <taxon>Aphididae</taxon>
        <taxon>Sipha</taxon>
    </lineage>
</organism>
<dbReference type="Proteomes" id="UP000694846">
    <property type="component" value="Unplaced"/>
</dbReference>
<gene>
    <name evidence="2" type="primary">LOC112690416</name>
</gene>
<evidence type="ECO:0000313" key="2">
    <source>
        <dbReference type="RefSeq" id="XP_025420211.1"/>
    </source>
</evidence>
<dbReference type="OrthoDB" id="6593142at2759"/>
<dbReference type="InterPro" id="IPR012337">
    <property type="entry name" value="RNaseH-like_sf"/>
</dbReference>
<accession>A0A8B8GC79</accession>
<dbReference type="GeneID" id="112690416"/>
<name>A0A8B8GC79_9HEMI</name>
<evidence type="ECO:0000313" key="1">
    <source>
        <dbReference type="Proteomes" id="UP000694846"/>
    </source>
</evidence>
<proteinExistence type="predicted"/>
<dbReference type="AlphaFoldDB" id="A0A8B8GC79"/>
<dbReference type="RefSeq" id="XP_025420211.1">
    <property type="nucleotide sequence ID" value="XM_025564426.1"/>
</dbReference>
<reference evidence="2" key="1">
    <citation type="submission" date="2025-08" db="UniProtKB">
        <authorList>
            <consortium name="RefSeq"/>
        </authorList>
    </citation>
    <scope>IDENTIFICATION</scope>
    <source>
        <tissue evidence="2">Whole body</tissue>
    </source>
</reference>
<keyword evidence="1" id="KW-1185">Reference proteome</keyword>
<dbReference type="SUPFAM" id="SSF53098">
    <property type="entry name" value="Ribonuclease H-like"/>
    <property type="match status" value="1"/>
</dbReference>
<dbReference type="PANTHER" id="PTHR45913">
    <property type="entry name" value="EPM2A-INTERACTING PROTEIN 1"/>
    <property type="match status" value="1"/>
</dbReference>